<feature type="compositionally biased region" description="Low complexity" evidence="2">
    <location>
        <begin position="317"/>
        <end position="327"/>
    </location>
</feature>
<dbReference type="SUPFAM" id="SSF48452">
    <property type="entry name" value="TPR-like"/>
    <property type="match status" value="1"/>
</dbReference>
<feature type="transmembrane region" description="Helical" evidence="3">
    <location>
        <begin position="94"/>
        <end position="114"/>
    </location>
</feature>
<dbReference type="Proteomes" id="UP000231702">
    <property type="component" value="Unassembled WGS sequence"/>
</dbReference>
<evidence type="ECO:0000313" key="5">
    <source>
        <dbReference type="EMBL" id="SNY56385.1"/>
    </source>
</evidence>
<evidence type="ECO:0000256" key="3">
    <source>
        <dbReference type="SAM" id="Phobius"/>
    </source>
</evidence>
<dbReference type="InterPro" id="IPR017560">
    <property type="entry name" value="Cyt_c_biogenesis_CcmI"/>
</dbReference>
<reference evidence="5 6" key="1">
    <citation type="submission" date="2017-09" db="EMBL/GenBank/DDBJ databases">
        <authorList>
            <person name="Ehlers B."/>
            <person name="Leendertz F.H."/>
        </authorList>
    </citation>
    <scope>NUCLEOTIDE SEQUENCE [LARGE SCALE GENOMIC DNA]</scope>
    <source>
        <strain evidence="5 6">CGMCC 1.12662</strain>
    </source>
</reference>
<keyword evidence="3" id="KW-0812">Transmembrane</keyword>
<keyword evidence="7" id="KW-1185">Reference proteome</keyword>
<evidence type="ECO:0000313" key="4">
    <source>
        <dbReference type="EMBL" id="PJE27075.1"/>
    </source>
</evidence>
<protein>
    <submittedName>
        <fullName evidence="4">C-type cytochrome biogenesis protein CcmI</fullName>
    </submittedName>
    <submittedName>
        <fullName evidence="5">Cytochrome c-type biogenesis protein CcmH</fullName>
    </submittedName>
</protein>
<dbReference type="Proteomes" id="UP000231655">
    <property type="component" value="Unassembled WGS sequence"/>
</dbReference>
<keyword evidence="3" id="KW-1133">Transmembrane helix</keyword>
<sequence>MFFWVISAILSLVVAALLGRSLLSRDRTEPPAEALDVALYRDQLAEIDRDVARGTLPEDEAARTRTEVSRRLLAADAATRAAGARGTAKGPGRIAAGLVTLLVIGGAFALYLRIGQPGYPDLPRSERISHAQDLLQGLPTQAEAEANPGEMIFSPPEASAEFAELMQKLRSAVEERPEDIRGLRLLARNEAALGNFTEAARAQARVLELAGGAASGQDHADYADMLILAAGGRISAEAAQTLQVALHKDPRNGIATYYSGLLMARTGRPDIAFRLWDGLLRSSPEDAPWTPLIRAQIDQVADLAGETSYSQPPVATPPAATAPGPSAEDIEAAGALSDEDRQQMIRGMVDGLADRLAREGGTAEEWARLIAALGVLGESDRAGAIYVESQQVFAGDAAALGLLASAAEQAGVSQ</sequence>
<dbReference type="EMBL" id="OBEA01000006">
    <property type="protein sequence ID" value="SNY56385.1"/>
    <property type="molecule type" value="Genomic_DNA"/>
</dbReference>
<feature type="region of interest" description="Disordered" evidence="2">
    <location>
        <begin position="306"/>
        <end position="327"/>
    </location>
</feature>
<reference evidence="4 7" key="2">
    <citation type="journal article" date="2018" name="Int. J. Syst. Evol. Microbiol.">
        <title>Pseudooceanicola lipolyticus sp. nov., a marine alphaproteobacterium, reclassification of Oceanicola flagellatus as Pseudooceanicola flagellatus comb. nov. and emended description of the genus Pseudooceanicola.</title>
        <authorList>
            <person name="Huang M.-M."/>
            <person name="Guo L.-L."/>
            <person name="Wu Y.-H."/>
            <person name="Lai Q.-L."/>
            <person name="Shao Z.-Z."/>
            <person name="Wang C.-S."/>
            <person name="Wu M."/>
            <person name="Xu X.-W."/>
        </authorList>
    </citation>
    <scope>NUCLEOTIDE SEQUENCE [LARGE SCALE GENOMIC DNA]</scope>
    <source>
        <strain evidence="4 7">Ar-45</strain>
    </source>
</reference>
<dbReference type="AlphaFoldDB" id="A0A285J7T8"/>
<dbReference type="InterPro" id="IPR011990">
    <property type="entry name" value="TPR-like_helical_dom_sf"/>
</dbReference>
<evidence type="ECO:0000256" key="2">
    <source>
        <dbReference type="SAM" id="MobiDB-lite"/>
    </source>
</evidence>
<name>A0A285J7T8_9RHOB</name>
<accession>A0A285J7T8</accession>
<dbReference type="EMBL" id="PGTD01000018">
    <property type="protein sequence ID" value="PJE27075.1"/>
    <property type="molecule type" value="Genomic_DNA"/>
</dbReference>
<organism evidence="5 6">
    <name type="scientific">Pseudooceanicola antarcticus</name>
    <dbReference type="NCBI Taxonomy" id="1247613"/>
    <lineage>
        <taxon>Bacteria</taxon>
        <taxon>Pseudomonadati</taxon>
        <taxon>Pseudomonadota</taxon>
        <taxon>Alphaproteobacteria</taxon>
        <taxon>Rhodobacterales</taxon>
        <taxon>Paracoccaceae</taxon>
        <taxon>Pseudooceanicola</taxon>
    </lineage>
</organism>
<dbReference type="GO" id="GO:0017004">
    <property type="term" value="P:cytochrome complex assembly"/>
    <property type="evidence" value="ECO:0007669"/>
    <property type="project" value="UniProtKB-KW"/>
</dbReference>
<dbReference type="OrthoDB" id="9815847at2"/>
<evidence type="ECO:0000256" key="1">
    <source>
        <dbReference type="ARBA" id="ARBA00022748"/>
    </source>
</evidence>
<gene>
    <name evidence="4" type="primary">ccmI</name>
    <name evidence="4" type="ORF">CVM39_17300</name>
    <name evidence="5" type="ORF">SAMN06297129_3275</name>
</gene>
<dbReference type="Gene3D" id="1.25.40.10">
    <property type="entry name" value="Tetratricopeptide repeat domain"/>
    <property type="match status" value="1"/>
</dbReference>
<dbReference type="RefSeq" id="WP_097146959.1">
    <property type="nucleotide sequence ID" value="NZ_OBEA01000006.1"/>
</dbReference>
<proteinExistence type="predicted"/>
<keyword evidence="3" id="KW-0472">Membrane</keyword>
<evidence type="ECO:0000313" key="6">
    <source>
        <dbReference type="Proteomes" id="UP000231655"/>
    </source>
</evidence>
<keyword evidence="1" id="KW-0201">Cytochrome c-type biogenesis</keyword>
<evidence type="ECO:0000313" key="7">
    <source>
        <dbReference type="Proteomes" id="UP000231702"/>
    </source>
</evidence>
<dbReference type="NCBIfam" id="TIGR03142">
    <property type="entry name" value="cytochro_ccmI"/>
    <property type="match status" value="1"/>
</dbReference>